<dbReference type="PROSITE" id="PS50110">
    <property type="entry name" value="RESPONSE_REGULATORY"/>
    <property type="match status" value="1"/>
</dbReference>
<dbReference type="Gene3D" id="1.20.140.160">
    <property type="match status" value="1"/>
</dbReference>
<organism evidence="4">
    <name type="scientific">uncultured Alphaproteobacteria bacterium</name>
    <dbReference type="NCBI Taxonomy" id="91750"/>
    <lineage>
        <taxon>Bacteria</taxon>
        <taxon>Pseudomonadati</taxon>
        <taxon>Pseudomonadota</taxon>
        <taxon>Alphaproteobacteria</taxon>
        <taxon>environmental samples</taxon>
    </lineage>
</organism>
<dbReference type="NCBIfam" id="NF006623">
    <property type="entry name" value="PRK09191.1"/>
    <property type="match status" value="1"/>
</dbReference>
<proteinExistence type="predicted"/>
<reference evidence="4" key="1">
    <citation type="submission" date="2016-04" db="EMBL/GenBank/DDBJ databases">
        <authorList>
            <person name="Evans L.H."/>
            <person name="Alamgir A."/>
            <person name="Owens N."/>
            <person name="Weber N.D."/>
            <person name="Virtaneva K."/>
            <person name="Barbian K."/>
            <person name="Babar A."/>
            <person name="Rosenke K."/>
        </authorList>
    </citation>
    <scope>NUCLEOTIDE SEQUENCE</scope>
    <source>
        <strain evidence="4">86</strain>
    </source>
</reference>
<dbReference type="SMART" id="SM00448">
    <property type="entry name" value="REC"/>
    <property type="match status" value="1"/>
</dbReference>
<dbReference type="InterPro" id="IPR050595">
    <property type="entry name" value="Bact_response_regulator"/>
</dbReference>
<dbReference type="Pfam" id="PF00072">
    <property type="entry name" value="Response_reg"/>
    <property type="match status" value="1"/>
</dbReference>
<feature type="modified residue" description="4-aspartylphosphate" evidence="2">
    <location>
        <position position="191"/>
    </location>
</feature>
<name>A0A212KCN7_9PROT</name>
<dbReference type="PANTHER" id="PTHR44591:SF20">
    <property type="entry name" value="PROTEIN PILH"/>
    <property type="match status" value="1"/>
</dbReference>
<protein>
    <submittedName>
        <fullName evidence="4">Phyllosphere-induced regulator PhyR</fullName>
    </submittedName>
</protein>
<feature type="domain" description="Response regulatory" evidence="3">
    <location>
        <begin position="141"/>
        <end position="254"/>
    </location>
</feature>
<keyword evidence="1 2" id="KW-0597">Phosphoprotein</keyword>
<dbReference type="PANTHER" id="PTHR44591">
    <property type="entry name" value="STRESS RESPONSE REGULATOR PROTEIN 1"/>
    <property type="match status" value="1"/>
</dbReference>
<evidence type="ECO:0000259" key="3">
    <source>
        <dbReference type="PROSITE" id="PS50110"/>
    </source>
</evidence>
<dbReference type="Gene3D" id="3.40.50.2300">
    <property type="match status" value="1"/>
</dbReference>
<dbReference type="EMBL" id="FLUO01000001">
    <property type="protein sequence ID" value="SBW09421.1"/>
    <property type="molecule type" value="Genomic_DNA"/>
</dbReference>
<evidence type="ECO:0000313" key="4">
    <source>
        <dbReference type="EMBL" id="SBW09421.1"/>
    </source>
</evidence>
<dbReference type="SUPFAM" id="SSF52172">
    <property type="entry name" value="CheY-like"/>
    <property type="match status" value="1"/>
</dbReference>
<dbReference type="InterPro" id="IPR011006">
    <property type="entry name" value="CheY-like_superfamily"/>
</dbReference>
<dbReference type="SUPFAM" id="SSF88659">
    <property type="entry name" value="Sigma3 and sigma4 domains of RNA polymerase sigma factors"/>
    <property type="match status" value="1"/>
</dbReference>
<dbReference type="InterPro" id="IPR013324">
    <property type="entry name" value="RNA_pol_sigma_r3/r4-like"/>
</dbReference>
<evidence type="ECO:0000256" key="1">
    <source>
        <dbReference type="ARBA" id="ARBA00022553"/>
    </source>
</evidence>
<dbReference type="Pfam" id="PF22233">
    <property type="entry name" value="PhyR_sigma-like"/>
    <property type="match status" value="1"/>
</dbReference>
<gene>
    <name evidence="4" type="primary">phyR</name>
    <name evidence="4" type="ORF">KL86APRO_12590</name>
</gene>
<dbReference type="InterPro" id="IPR053866">
    <property type="entry name" value="PhyR_sigma2"/>
</dbReference>
<dbReference type="InterPro" id="IPR014605">
    <property type="entry name" value="Sig_resp-reg_PhyR"/>
</dbReference>
<dbReference type="InterPro" id="IPR001789">
    <property type="entry name" value="Sig_transdc_resp-reg_receiver"/>
</dbReference>
<accession>A0A212KCN7</accession>
<dbReference type="CDD" id="cd17540">
    <property type="entry name" value="REC_PhyR"/>
    <property type="match status" value="1"/>
</dbReference>
<dbReference type="Pfam" id="PF22029">
    <property type="entry name" value="PhyR_sigma2"/>
    <property type="match status" value="1"/>
</dbReference>
<dbReference type="InterPro" id="IPR053867">
    <property type="entry name" value="PhyR_sigma4"/>
</dbReference>
<dbReference type="GO" id="GO:0000160">
    <property type="term" value="P:phosphorelay signal transduction system"/>
    <property type="evidence" value="ECO:0007669"/>
    <property type="project" value="InterPro"/>
</dbReference>
<evidence type="ECO:0000256" key="2">
    <source>
        <dbReference type="PROSITE-ProRule" id="PRU00169"/>
    </source>
</evidence>
<sequence>MPLSTRIAAHLPFLRRYARALTGSQSSGDAYVSAVLEALIADVTIFPEARNDRVALYKLFASLYGSIHVEVWDQPSPFAWEQRAQSNLQSIPEVPRQAFLLASVEGFQPPEIAEILDVPEALIPELLERASVEISRQVATEIMIIEDEPLIAMDIEDMVKSLGHRVTGIARTRDEAIALYEKTRPKMVLADIQLADGSSGIDAVNDILHSSAIPVIFITAFPERLLTGERPEPTFLVTKPFNPDMVKALISQALFFHEAAEKAA</sequence>
<dbReference type="AlphaFoldDB" id="A0A212KCN7"/>
<dbReference type="PIRSF" id="PIRSF036400">
    <property type="entry name" value="RR_Ctr_UCP036400"/>
    <property type="match status" value="1"/>
</dbReference>